<evidence type="ECO:0000259" key="1">
    <source>
        <dbReference type="PROSITE" id="PS51465"/>
    </source>
</evidence>
<evidence type="ECO:0000313" key="2">
    <source>
        <dbReference type="EMBL" id="EAZ82105.1"/>
    </source>
</evidence>
<dbReference type="Gene3D" id="3.30.60.30">
    <property type="match status" value="1"/>
</dbReference>
<dbReference type="AlphaFoldDB" id="A3HVD3"/>
<dbReference type="Pfam" id="PF00050">
    <property type="entry name" value="Kazal_1"/>
    <property type="match status" value="1"/>
</dbReference>
<protein>
    <submittedName>
        <fullName evidence="2">Kazal domain protein</fullName>
    </submittedName>
</protein>
<gene>
    <name evidence="2" type="ORF">ALPR1_02650</name>
</gene>
<dbReference type="PROSITE" id="PS51465">
    <property type="entry name" value="KAZAL_2"/>
    <property type="match status" value="1"/>
</dbReference>
<dbReference type="OrthoDB" id="9800302at2"/>
<sequence>MNYIKTATFLLVWIAASSCEKEEPIKTCIDPEKISNDGCTMEYQPVCGCDGQTYGNSCVAETSGLLSWTEGACNQ</sequence>
<dbReference type="STRING" id="388413.ALPR1_02650"/>
<feature type="domain" description="Kazal-like" evidence="1">
    <location>
        <begin position="22"/>
        <end position="75"/>
    </location>
</feature>
<dbReference type="SMART" id="SM00280">
    <property type="entry name" value="KAZAL"/>
    <property type="match status" value="1"/>
</dbReference>
<dbReference type="RefSeq" id="WP_008198198.1">
    <property type="nucleotide sequence ID" value="NZ_CM001023.1"/>
</dbReference>
<dbReference type="EMBL" id="CM001023">
    <property type="protein sequence ID" value="EAZ82105.1"/>
    <property type="molecule type" value="Genomic_DNA"/>
</dbReference>
<organism evidence="2 3">
    <name type="scientific">Algoriphagus machipongonensis</name>
    <dbReference type="NCBI Taxonomy" id="388413"/>
    <lineage>
        <taxon>Bacteria</taxon>
        <taxon>Pseudomonadati</taxon>
        <taxon>Bacteroidota</taxon>
        <taxon>Cytophagia</taxon>
        <taxon>Cytophagales</taxon>
        <taxon>Cyclobacteriaceae</taxon>
        <taxon>Algoriphagus</taxon>
    </lineage>
</organism>
<reference evidence="2 3" key="1">
    <citation type="journal article" date="2011" name="J. Bacteriol.">
        <title>Complete genome sequence of Algoriphagus sp. PR1, bacterial prey of a colony-forming choanoflagellate.</title>
        <authorList>
            <person name="Alegado R.A."/>
            <person name="Ferriera S."/>
            <person name="Nusbaum C."/>
            <person name="Young S.K."/>
            <person name="Zeng Q."/>
            <person name="Imamovic A."/>
            <person name="Fairclough S.R."/>
            <person name="King N."/>
        </authorList>
    </citation>
    <scope>NUCLEOTIDE SEQUENCE [LARGE SCALE GENOMIC DNA]</scope>
    <source>
        <strain evidence="2 3">PR1</strain>
    </source>
</reference>
<dbReference type="SUPFAM" id="SSF100895">
    <property type="entry name" value="Kazal-type serine protease inhibitors"/>
    <property type="match status" value="1"/>
</dbReference>
<comment type="caution">
    <text evidence="2">The sequence shown here is derived from an EMBL/GenBank/DDBJ whole genome shotgun (WGS) entry which is preliminary data.</text>
</comment>
<dbReference type="eggNOG" id="ENOG5033BQJ">
    <property type="taxonomic scope" value="Bacteria"/>
</dbReference>
<proteinExistence type="predicted"/>
<evidence type="ECO:0000313" key="3">
    <source>
        <dbReference type="Proteomes" id="UP000003919"/>
    </source>
</evidence>
<keyword evidence="3" id="KW-1185">Reference proteome</keyword>
<name>A3HVD3_9BACT</name>
<dbReference type="Proteomes" id="UP000003919">
    <property type="component" value="Chromosome"/>
</dbReference>
<dbReference type="InterPro" id="IPR002350">
    <property type="entry name" value="Kazal_dom"/>
</dbReference>
<dbReference type="PROSITE" id="PS51257">
    <property type="entry name" value="PROKAR_LIPOPROTEIN"/>
    <property type="match status" value="1"/>
</dbReference>
<dbReference type="EMBL" id="AAXU02000001">
    <property type="protein sequence ID" value="EAZ82105.1"/>
    <property type="molecule type" value="Genomic_DNA"/>
</dbReference>
<dbReference type="HOGENOM" id="CLU_186051_0_0_10"/>
<accession>A3HVD3</accession>
<dbReference type="InterPro" id="IPR036058">
    <property type="entry name" value="Kazal_dom_sf"/>
</dbReference>